<accession>A0A6C0HL96</accession>
<evidence type="ECO:0000313" key="2">
    <source>
        <dbReference type="EMBL" id="QHT81184.1"/>
    </source>
</evidence>
<feature type="compositionally biased region" description="Low complexity" evidence="1">
    <location>
        <begin position="7"/>
        <end position="29"/>
    </location>
</feature>
<organism evidence="2">
    <name type="scientific">viral metagenome</name>
    <dbReference type="NCBI Taxonomy" id="1070528"/>
    <lineage>
        <taxon>unclassified sequences</taxon>
        <taxon>metagenomes</taxon>
        <taxon>organismal metagenomes</taxon>
    </lineage>
</organism>
<dbReference type="EMBL" id="MN739979">
    <property type="protein sequence ID" value="QHT81184.1"/>
    <property type="molecule type" value="Genomic_DNA"/>
</dbReference>
<dbReference type="AlphaFoldDB" id="A0A6C0HL96"/>
<name>A0A6C0HL96_9ZZZZ</name>
<protein>
    <submittedName>
        <fullName evidence="2">Uncharacterized protein</fullName>
    </submittedName>
</protein>
<reference evidence="2" key="1">
    <citation type="journal article" date="2020" name="Nature">
        <title>Giant virus diversity and host interactions through global metagenomics.</title>
        <authorList>
            <person name="Schulz F."/>
            <person name="Roux S."/>
            <person name="Paez-Espino D."/>
            <person name="Jungbluth S."/>
            <person name="Walsh D.A."/>
            <person name="Denef V.J."/>
            <person name="McMahon K.D."/>
            <person name="Konstantinidis K.T."/>
            <person name="Eloe-Fadrosh E.A."/>
            <person name="Kyrpides N.C."/>
            <person name="Woyke T."/>
        </authorList>
    </citation>
    <scope>NUCLEOTIDE SEQUENCE</scope>
    <source>
        <strain evidence="2">GVMAG-M-3300023184-13</strain>
    </source>
</reference>
<proteinExistence type="predicted"/>
<evidence type="ECO:0000256" key="1">
    <source>
        <dbReference type="SAM" id="MobiDB-lite"/>
    </source>
</evidence>
<sequence length="431" mass="48953">MSMSTMQNNQIQKQHQQAQQHQPQLPQQPQQSYLKNIAGAYAPSNQNRINETIIDIKYDSTKKNTNSNNYEAISPNNVYHQTKVDLVASRIYKHFTDKYPTAINSCGLSLTTVKTIVDAGFKKNGNLNQPTISSIIDVIDLKLKQAIHSDNRRGVQYDTITQFSMDEKSKITMDKYLENYTNKVTVLNNSDKAIDAQLPSKMAPMNDIVKLQEPDPFSEDFPLKDRILQTDTLVPEIRKFDYYLAIDSKDRNIKQSSAPNNFIIELAPAPSSTSENNKGYIDRAFGNIESCELLNVIIRDTSDQPDSSDTGGINFPYLLLQFDELQQNYFGTNNDLTKTFAILTQYKQKNSSKYKYYRMVGDHSESTVTKVYNPRITLSRITTRLLLPNGELFNFGAAFNDDTSNTVISVTLRISTVQRNLATQFLDKATH</sequence>
<feature type="region of interest" description="Disordered" evidence="1">
    <location>
        <begin position="1"/>
        <end position="29"/>
    </location>
</feature>